<sequence length="333" mass="38758">MSDQIKSNDNPFLDKIINSYVQPFIKPPFPPLIDPKDLISKSIVGNKPNRAPNAFIIYRKMYVREARNEGYCFPMTVLSSMVSQSWEKEPEEVKSYYKKLAKEAFDYRNELYPKPESKKKKRSNWNVISFEKNNLRPNENNDVETKKESTSIPYKIQLSDNISVDNQTELDFTNQISTPDLSHESSTTTSPIIDDLSVDYSDPNLTSSNENLNIISYMDSYEPQSFENFQQEINSYDYLTNQIIDNQIEYFNVFQNQEMFCNEPQLNYCQVNSNLPNILSSSSPDVLGIFEYREELASSLQPFYYSMNTINTIPADNTCVNYITDSLDYYSFY</sequence>
<accession>A0A397SGV4</accession>
<name>A0A397SGV4_9GLOM</name>
<gene>
    <name evidence="1" type="ORF">C1645_786374</name>
</gene>
<dbReference type="SUPFAM" id="SSF47095">
    <property type="entry name" value="HMG-box"/>
    <property type="match status" value="1"/>
</dbReference>
<dbReference type="OrthoDB" id="2318661at2759"/>
<dbReference type="InterPro" id="IPR036910">
    <property type="entry name" value="HMG_box_dom_sf"/>
</dbReference>
<evidence type="ECO:0000313" key="2">
    <source>
        <dbReference type="Proteomes" id="UP000265703"/>
    </source>
</evidence>
<comment type="caution">
    <text evidence="1">The sequence shown here is derived from an EMBL/GenBank/DDBJ whole genome shotgun (WGS) entry which is preliminary data.</text>
</comment>
<keyword evidence="2" id="KW-1185">Reference proteome</keyword>
<reference evidence="1 2" key="1">
    <citation type="submission" date="2018-06" db="EMBL/GenBank/DDBJ databases">
        <title>Comparative genomics reveals the genomic features of Rhizophagus irregularis, R. cerebriforme, R. diaphanum and Gigaspora rosea, and their symbiotic lifestyle signature.</title>
        <authorList>
            <person name="Morin E."/>
            <person name="San Clemente H."/>
            <person name="Chen E.C.H."/>
            <person name="De La Providencia I."/>
            <person name="Hainaut M."/>
            <person name="Kuo A."/>
            <person name="Kohler A."/>
            <person name="Murat C."/>
            <person name="Tang N."/>
            <person name="Roy S."/>
            <person name="Loubradou J."/>
            <person name="Henrissat B."/>
            <person name="Grigoriev I.V."/>
            <person name="Corradi N."/>
            <person name="Roux C."/>
            <person name="Martin F.M."/>
        </authorList>
    </citation>
    <scope>NUCLEOTIDE SEQUENCE [LARGE SCALE GENOMIC DNA]</scope>
    <source>
        <strain evidence="1 2">DAOM 227022</strain>
    </source>
</reference>
<dbReference type="AlphaFoldDB" id="A0A397SGV4"/>
<protein>
    <submittedName>
        <fullName evidence="1">Uncharacterized protein</fullName>
    </submittedName>
</protein>
<organism evidence="1 2">
    <name type="scientific">Glomus cerebriforme</name>
    <dbReference type="NCBI Taxonomy" id="658196"/>
    <lineage>
        <taxon>Eukaryota</taxon>
        <taxon>Fungi</taxon>
        <taxon>Fungi incertae sedis</taxon>
        <taxon>Mucoromycota</taxon>
        <taxon>Glomeromycotina</taxon>
        <taxon>Glomeromycetes</taxon>
        <taxon>Glomerales</taxon>
        <taxon>Glomeraceae</taxon>
        <taxon>Glomus</taxon>
    </lineage>
</organism>
<dbReference type="Proteomes" id="UP000265703">
    <property type="component" value="Unassembled WGS sequence"/>
</dbReference>
<proteinExistence type="predicted"/>
<dbReference type="Gene3D" id="1.10.30.10">
    <property type="entry name" value="High mobility group box domain"/>
    <property type="match status" value="1"/>
</dbReference>
<dbReference type="EMBL" id="QKYT01000572">
    <property type="protein sequence ID" value="RIA83445.1"/>
    <property type="molecule type" value="Genomic_DNA"/>
</dbReference>
<evidence type="ECO:0000313" key="1">
    <source>
        <dbReference type="EMBL" id="RIA83445.1"/>
    </source>
</evidence>